<dbReference type="InterPro" id="IPR021482">
    <property type="entry name" value="DUF3135"/>
</dbReference>
<accession>A0A3B0XFT0</accession>
<dbReference type="EMBL" id="UOFH01000373">
    <property type="protein sequence ID" value="VAW67148.1"/>
    <property type="molecule type" value="Genomic_DNA"/>
</dbReference>
<dbReference type="AlphaFoldDB" id="A0A3B0XFT0"/>
<reference evidence="1" key="1">
    <citation type="submission" date="2018-06" db="EMBL/GenBank/DDBJ databases">
        <authorList>
            <person name="Zhirakovskaya E."/>
        </authorList>
    </citation>
    <scope>NUCLEOTIDE SEQUENCE</scope>
</reference>
<protein>
    <recommendedName>
        <fullName evidence="2">DUF3135 domain-containing protein</fullName>
    </recommendedName>
</protein>
<dbReference type="Pfam" id="PF11333">
    <property type="entry name" value="DUF3135"/>
    <property type="match status" value="1"/>
</dbReference>
<gene>
    <name evidence="1" type="ORF">MNBD_GAMMA08-1628</name>
</gene>
<evidence type="ECO:0000313" key="1">
    <source>
        <dbReference type="EMBL" id="VAW67148.1"/>
    </source>
</evidence>
<sequence length="112" mass="13208">MEMKLKFSFDECAKLAVENPAAFEEYRKQLLEHEIQCSNPCNQRRLKGVQFEIDMARRKSKTPMASCLKVYALMMDYFYDKHLPIVNNCDVRQYAESSMKNNKKADVVRFPD</sequence>
<name>A0A3B0XFT0_9ZZZZ</name>
<organism evidence="1">
    <name type="scientific">hydrothermal vent metagenome</name>
    <dbReference type="NCBI Taxonomy" id="652676"/>
    <lineage>
        <taxon>unclassified sequences</taxon>
        <taxon>metagenomes</taxon>
        <taxon>ecological metagenomes</taxon>
    </lineage>
</organism>
<evidence type="ECO:0008006" key="2">
    <source>
        <dbReference type="Google" id="ProtNLM"/>
    </source>
</evidence>
<proteinExistence type="predicted"/>